<accession>A0A2N7ICY4</accession>
<proteinExistence type="predicted"/>
<evidence type="ECO:0000313" key="2">
    <source>
        <dbReference type="EMBL" id="PML54856.1"/>
    </source>
</evidence>
<organism evidence="2 3">
    <name type="scientific">Vibrio lentus</name>
    <dbReference type="NCBI Taxonomy" id="136468"/>
    <lineage>
        <taxon>Bacteria</taxon>
        <taxon>Pseudomonadati</taxon>
        <taxon>Pseudomonadota</taxon>
        <taxon>Gammaproteobacteria</taxon>
        <taxon>Vibrionales</taxon>
        <taxon>Vibrionaceae</taxon>
        <taxon>Vibrio</taxon>
    </lineage>
</organism>
<dbReference type="Gene3D" id="1.25.40.10">
    <property type="entry name" value="Tetratricopeptide repeat domain"/>
    <property type="match status" value="1"/>
</dbReference>
<reference evidence="3" key="1">
    <citation type="submission" date="2016-07" db="EMBL/GenBank/DDBJ databases">
        <title>Nontailed viruses are major unrecognized killers of bacteria in the ocean.</title>
        <authorList>
            <person name="Kauffman K."/>
            <person name="Hussain F."/>
            <person name="Yang J."/>
            <person name="Arevalo P."/>
            <person name="Brown J."/>
            <person name="Cutler M."/>
            <person name="Kelly L."/>
            <person name="Polz M.F."/>
        </authorList>
    </citation>
    <scope>NUCLEOTIDE SEQUENCE [LARGE SCALE GENOMIC DNA]</scope>
    <source>
        <strain evidence="3">10N.261.51.B8</strain>
    </source>
</reference>
<dbReference type="InterPro" id="IPR011990">
    <property type="entry name" value="TPR-like_helical_dom_sf"/>
</dbReference>
<dbReference type="RefSeq" id="WP_102559214.1">
    <property type="nucleotide sequence ID" value="NZ_MCYL01000024.1"/>
</dbReference>
<keyword evidence="1" id="KW-0802">TPR repeat</keyword>
<sequence>MKHRLVNWSAVLLITVGMLLSFHSCVTLANSVHPLEHESVNQAVTFSERREQLLAEYSQNEALAIEQRAAATVNLGRYYGPNSVIAVARASRSEHPQMRLAAIQAAEQWQGKAKWDVVSPMLDDVDRDVETQAVRTLVVLWPQLSGEYLGRLAPAVDRHLTSLSNDLDGDLERAWLYTLQGKFQQAELIYLDRFENHKEPRVAIAYAEYLKGIDDDEQALHVLKQTLVDSPESAALHYSLGLSYLRTGERVNALLSLRNAYDLSPTNGSYGYTYATLARENDAETAIAVYQAIYQNHAQPAYLYALCDTLLNAGQDANKCLVELESVAPQDVVSKLKKLYLPN</sequence>
<protein>
    <submittedName>
        <fullName evidence="2">Uncharacterized protein</fullName>
    </submittedName>
</protein>
<dbReference type="InterPro" id="IPR019734">
    <property type="entry name" value="TPR_rpt"/>
</dbReference>
<dbReference type="PROSITE" id="PS50005">
    <property type="entry name" value="TPR"/>
    <property type="match status" value="1"/>
</dbReference>
<comment type="caution">
    <text evidence="2">The sequence shown here is derived from an EMBL/GenBank/DDBJ whole genome shotgun (WGS) entry which is preliminary data.</text>
</comment>
<feature type="repeat" description="TPR" evidence="1">
    <location>
        <begin position="234"/>
        <end position="267"/>
    </location>
</feature>
<dbReference type="EMBL" id="MCYL01000024">
    <property type="protein sequence ID" value="PML54856.1"/>
    <property type="molecule type" value="Genomic_DNA"/>
</dbReference>
<evidence type="ECO:0000313" key="3">
    <source>
        <dbReference type="Proteomes" id="UP000235746"/>
    </source>
</evidence>
<dbReference type="Proteomes" id="UP000235746">
    <property type="component" value="Unassembled WGS sequence"/>
</dbReference>
<name>A0A2N7ICY4_9VIBR</name>
<evidence type="ECO:0000256" key="1">
    <source>
        <dbReference type="PROSITE-ProRule" id="PRU00339"/>
    </source>
</evidence>
<dbReference type="SUPFAM" id="SSF48452">
    <property type="entry name" value="TPR-like"/>
    <property type="match status" value="1"/>
</dbReference>
<dbReference type="AlphaFoldDB" id="A0A2N7ICY4"/>
<gene>
    <name evidence="2" type="ORF">BCT74_05870</name>
</gene>